<dbReference type="CDD" id="cd09279">
    <property type="entry name" value="RNase_HI_like"/>
    <property type="match status" value="1"/>
</dbReference>
<dbReference type="Proteomes" id="UP000785625">
    <property type="component" value="Unassembled WGS sequence"/>
</dbReference>
<dbReference type="EMBL" id="JACJKU010000002">
    <property type="protein sequence ID" value="MBM6939941.1"/>
    <property type="molecule type" value="Genomic_DNA"/>
</dbReference>
<accession>A0ABS2GX77</accession>
<dbReference type="InterPro" id="IPR002156">
    <property type="entry name" value="RNaseH_domain"/>
</dbReference>
<proteinExistence type="predicted"/>
<evidence type="ECO:0000259" key="1">
    <source>
        <dbReference type="PROSITE" id="PS50879"/>
    </source>
</evidence>
<dbReference type="InterPro" id="IPR012337">
    <property type="entry name" value="RNaseH-like_sf"/>
</dbReference>
<dbReference type="Pfam" id="PF13456">
    <property type="entry name" value="RVT_3"/>
    <property type="match status" value="1"/>
</dbReference>
<evidence type="ECO:0000313" key="3">
    <source>
        <dbReference type="Proteomes" id="UP000785625"/>
    </source>
</evidence>
<name>A0ABS2GX77_9LACO</name>
<dbReference type="SUPFAM" id="SSF53098">
    <property type="entry name" value="Ribonuclease H-like"/>
    <property type="match status" value="1"/>
</dbReference>
<organism evidence="2 3">
    <name type="scientific">Limosilactobacillus coleohominis</name>
    <dbReference type="NCBI Taxonomy" id="181675"/>
    <lineage>
        <taxon>Bacteria</taxon>
        <taxon>Bacillati</taxon>
        <taxon>Bacillota</taxon>
        <taxon>Bacilli</taxon>
        <taxon>Lactobacillales</taxon>
        <taxon>Lactobacillaceae</taxon>
        <taxon>Limosilactobacillus</taxon>
    </lineage>
</organism>
<dbReference type="RefSeq" id="WP_178661282.1">
    <property type="nucleotide sequence ID" value="NZ_CALVGD010000090.1"/>
</dbReference>
<reference evidence="2 3" key="1">
    <citation type="journal article" date="2021" name="Sci. Rep.">
        <title>The distribution of antibiotic resistance genes in chicken gut microbiota commensals.</title>
        <authorList>
            <person name="Juricova H."/>
            <person name="Matiasovicova J."/>
            <person name="Kubasova T."/>
            <person name="Cejkova D."/>
            <person name="Rychlik I."/>
        </authorList>
    </citation>
    <scope>NUCLEOTIDE SEQUENCE [LARGE SCALE GENOMIC DNA]</scope>
    <source>
        <strain evidence="2 3">An574</strain>
    </source>
</reference>
<feature type="domain" description="RNase H type-1" evidence="1">
    <location>
        <begin position="1"/>
        <end position="129"/>
    </location>
</feature>
<protein>
    <submittedName>
        <fullName evidence="2">Ribonuclease HI family protein</fullName>
    </submittedName>
</protein>
<dbReference type="Gene3D" id="3.30.420.10">
    <property type="entry name" value="Ribonuclease H-like superfamily/Ribonuclease H"/>
    <property type="match status" value="1"/>
</dbReference>
<sequence>MIKIYTDAATKNNPGPTGLGALIVADHRQIQLTDHVAEASNHTGEFLAAQMGFEYLVKNFPHDELVLFFTDSRLLSDAVGKNYSKHYADLLKDLNKLMQPFATVVTQWIPEAQNHGAHHLANQALHQIK</sequence>
<gene>
    <name evidence="2" type="ORF">H5975_00295</name>
</gene>
<dbReference type="InterPro" id="IPR036397">
    <property type="entry name" value="RNaseH_sf"/>
</dbReference>
<dbReference type="PROSITE" id="PS50879">
    <property type="entry name" value="RNASE_H_1"/>
    <property type="match status" value="1"/>
</dbReference>
<evidence type="ECO:0000313" key="2">
    <source>
        <dbReference type="EMBL" id="MBM6939941.1"/>
    </source>
</evidence>
<keyword evidence="3" id="KW-1185">Reference proteome</keyword>
<comment type="caution">
    <text evidence="2">The sequence shown here is derived from an EMBL/GenBank/DDBJ whole genome shotgun (WGS) entry which is preliminary data.</text>
</comment>